<dbReference type="GO" id="GO:0003713">
    <property type="term" value="F:transcription coactivator activity"/>
    <property type="evidence" value="ECO:0007669"/>
    <property type="project" value="TreeGrafter"/>
</dbReference>
<dbReference type="InterPro" id="IPR016024">
    <property type="entry name" value="ARM-type_fold"/>
</dbReference>
<organism evidence="21 22">
    <name type="scientific">Arabidopsis arenosa</name>
    <name type="common">Sand rock-cress</name>
    <name type="synonym">Cardaminopsis arenosa</name>
    <dbReference type="NCBI Taxonomy" id="38785"/>
    <lineage>
        <taxon>Eukaryota</taxon>
        <taxon>Viridiplantae</taxon>
        <taxon>Streptophyta</taxon>
        <taxon>Embryophyta</taxon>
        <taxon>Tracheophyta</taxon>
        <taxon>Spermatophyta</taxon>
        <taxon>Magnoliopsida</taxon>
        <taxon>eudicotyledons</taxon>
        <taxon>Gunneridae</taxon>
        <taxon>Pentapetalae</taxon>
        <taxon>rosids</taxon>
        <taxon>malvids</taxon>
        <taxon>Brassicales</taxon>
        <taxon>Brassicaceae</taxon>
        <taxon>Camelineae</taxon>
        <taxon>Arabidopsis</taxon>
    </lineage>
</organism>
<dbReference type="GO" id="GO:0008270">
    <property type="term" value="F:zinc ion binding"/>
    <property type="evidence" value="ECO:0007669"/>
    <property type="project" value="UniProtKB-KW"/>
</dbReference>
<dbReference type="SUPFAM" id="SSF52200">
    <property type="entry name" value="Toll/Interleukin receptor TIR domain"/>
    <property type="match status" value="1"/>
</dbReference>
<keyword evidence="7" id="KW-0156">Chromatin regulator</keyword>
<feature type="region of interest" description="Disordered" evidence="16">
    <location>
        <begin position="715"/>
        <end position="735"/>
    </location>
</feature>
<feature type="domain" description="ZZ-type" evidence="18">
    <location>
        <begin position="1594"/>
        <end position="1647"/>
    </location>
</feature>
<dbReference type="PANTHER" id="PTHR13808">
    <property type="entry name" value="CBP/P300-RELATED"/>
    <property type="match status" value="1"/>
</dbReference>
<dbReference type="EC" id="2.3.1.48" evidence="2"/>
<name>A0A8S1ZNA9_ARAAE</name>
<keyword evidence="9" id="KW-0520">NAD</keyword>
<accession>A0A8S1ZNA9</accession>
<evidence type="ECO:0000256" key="11">
    <source>
        <dbReference type="ARBA" id="ARBA00023163"/>
    </source>
</evidence>
<evidence type="ECO:0000256" key="6">
    <source>
        <dbReference type="ARBA" id="ARBA00022833"/>
    </source>
</evidence>
<dbReference type="Gene3D" id="3.30.40.10">
    <property type="entry name" value="Zinc/RING finger domain, C3HC4 (zinc finger)"/>
    <property type="match status" value="1"/>
</dbReference>
<dbReference type="SMART" id="SM00581">
    <property type="entry name" value="PSP"/>
    <property type="match status" value="1"/>
</dbReference>
<evidence type="ECO:0000256" key="9">
    <source>
        <dbReference type="ARBA" id="ARBA00023027"/>
    </source>
</evidence>
<evidence type="ECO:0000256" key="13">
    <source>
        <dbReference type="ARBA" id="ARBA00023315"/>
    </source>
</evidence>
<dbReference type="SMART" id="SM00551">
    <property type="entry name" value="ZnF_TAZ"/>
    <property type="match status" value="1"/>
</dbReference>
<evidence type="ECO:0000256" key="7">
    <source>
        <dbReference type="ARBA" id="ARBA00022853"/>
    </source>
</evidence>
<keyword evidence="12" id="KW-0539">Nucleus</keyword>
<dbReference type="GO" id="GO:0045944">
    <property type="term" value="P:positive regulation of transcription by RNA polymerase II"/>
    <property type="evidence" value="ECO:0007669"/>
    <property type="project" value="TreeGrafter"/>
</dbReference>
<dbReference type="SUPFAM" id="SSF57903">
    <property type="entry name" value="FYVE/PHD zinc finger"/>
    <property type="match status" value="1"/>
</dbReference>
<dbReference type="PANTHER" id="PTHR13808:SF53">
    <property type="entry name" value="HISTONE ACETYLTRANSFERASE HAC2"/>
    <property type="match status" value="1"/>
</dbReference>
<feature type="region of interest" description="Disordered" evidence="16">
    <location>
        <begin position="1692"/>
        <end position="1716"/>
    </location>
</feature>
<keyword evidence="11" id="KW-0804">Transcription</keyword>
<dbReference type="Gene3D" id="3.30.60.90">
    <property type="match status" value="2"/>
</dbReference>
<dbReference type="GO" id="GO:0005634">
    <property type="term" value="C:nucleus"/>
    <property type="evidence" value="ECO:0007669"/>
    <property type="project" value="UniProtKB-SubCell"/>
</dbReference>
<evidence type="ECO:0000256" key="8">
    <source>
        <dbReference type="ARBA" id="ARBA00023015"/>
    </source>
</evidence>
<dbReference type="Pfam" id="PF01582">
    <property type="entry name" value="TIR"/>
    <property type="match status" value="1"/>
</dbReference>
<evidence type="ECO:0000256" key="1">
    <source>
        <dbReference type="ARBA" id="ARBA00004123"/>
    </source>
</evidence>
<comment type="subcellular location">
    <subcellularLocation>
        <location evidence="1">Nucleus</location>
    </subcellularLocation>
</comment>
<reference evidence="21" key="1">
    <citation type="submission" date="2021-01" db="EMBL/GenBank/DDBJ databases">
        <authorList>
            <person name="Bezrukov I."/>
        </authorList>
    </citation>
    <scope>NUCLEOTIDE SEQUENCE</scope>
</reference>
<dbReference type="FunFam" id="3.40.50.10140:FF:000007">
    <property type="entry name" value="Disease resistance protein (TIR-NBS-LRR class)"/>
    <property type="match status" value="1"/>
</dbReference>
<dbReference type="Pfam" id="PF04046">
    <property type="entry name" value="PSP"/>
    <property type="match status" value="1"/>
</dbReference>
<dbReference type="GO" id="GO:0000123">
    <property type="term" value="C:histone acetyltransferase complex"/>
    <property type="evidence" value="ECO:0007669"/>
    <property type="project" value="TreeGrafter"/>
</dbReference>
<dbReference type="InterPro" id="IPR043145">
    <property type="entry name" value="Znf_ZZ_sf"/>
</dbReference>
<evidence type="ECO:0000313" key="21">
    <source>
        <dbReference type="EMBL" id="CAE5963240.1"/>
    </source>
</evidence>
<dbReference type="Proteomes" id="UP000682877">
    <property type="component" value="Chromosome 2"/>
</dbReference>
<feature type="domain" description="ZZ-type" evidence="18">
    <location>
        <begin position="1468"/>
        <end position="1531"/>
    </location>
</feature>
<keyword evidence="5 15" id="KW-0863">Zinc-finger</keyword>
<evidence type="ECO:0000313" key="22">
    <source>
        <dbReference type="Proteomes" id="UP000682877"/>
    </source>
</evidence>
<dbReference type="InterPro" id="IPR012331">
    <property type="entry name" value="Clathrin_H-chain_linker"/>
</dbReference>
<dbReference type="SMART" id="SM00249">
    <property type="entry name" value="PHD"/>
    <property type="match status" value="1"/>
</dbReference>
<evidence type="ECO:0000259" key="19">
    <source>
        <dbReference type="PROSITE" id="PS50158"/>
    </source>
</evidence>
<keyword evidence="22" id="KW-1185">Reference proteome</keyword>
<proteinExistence type="predicted"/>
<dbReference type="InterPro" id="IPR000433">
    <property type="entry name" value="Znf_ZZ"/>
</dbReference>
<evidence type="ECO:0000256" key="14">
    <source>
        <dbReference type="ARBA" id="ARBA00048017"/>
    </source>
</evidence>
<evidence type="ECO:0000256" key="5">
    <source>
        <dbReference type="ARBA" id="ARBA00022771"/>
    </source>
</evidence>
<evidence type="ECO:0000256" key="4">
    <source>
        <dbReference type="ARBA" id="ARBA00022723"/>
    </source>
</evidence>
<feature type="domain" description="CCHC-type" evidence="19">
    <location>
        <begin position="518"/>
        <end position="534"/>
    </location>
</feature>
<dbReference type="Pfam" id="PF00628">
    <property type="entry name" value="PHD"/>
    <property type="match status" value="1"/>
</dbReference>
<evidence type="ECO:0000256" key="15">
    <source>
        <dbReference type="PROSITE-ProRule" id="PRU00228"/>
    </source>
</evidence>
<keyword evidence="4" id="KW-0479">Metal-binding</keyword>
<dbReference type="CDD" id="cd15614">
    <property type="entry name" value="PHD_HAC_like"/>
    <property type="match status" value="1"/>
</dbReference>
<feature type="compositionally biased region" description="Pro residues" evidence="16">
    <location>
        <begin position="817"/>
        <end position="826"/>
    </location>
</feature>
<feature type="region of interest" description="Disordered" evidence="16">
    <location>
        <begin position="750"/>
        <end position="829"/>
    </location>
</feature>
<dbReference type="GO" id="GO:0004402">
    <property type="term" value="F:histone acetyltransferase activity"/>
    <property type="evidence" value="ECO:0007669"/>
    <property type="project" value="InterPro"/>
</dbReference>
<keyword evidence="8" id="KW-0805">Transcription regulation</keyword>
<dbReference type="GO" id="GO:0007165">
    <property type="term" value="P:signal transduction"/>
    <property type="evidence" value="ECO:0007669"/>
    <property type="project" value="InterPro"/>
</dbReference>
<feature type="region of interest" description="Disordered" evidence="16">
    <location>
        <begin position="853"/>
        <end position="906"/>
    </location>
</feature>
<gene>
    <name evidence="21" type="ORF">AARE701A_LOCUS4779</name>
</gene>
<dbReference type="PROSITE" id="PS50158">
    <property type="entry name" value="ZF_CCHC"/>
    <property type="match status" value="1"/>
</dbReference>
<protein>
    <recommendedName>
        <fullName evidence="2">histone acetyltransferase</fullName>
        <ecNumber evidence="2">2.3.1.48</ecNumber>
    </recommendedName>
</protein>
<keyword evidence="10" id="KW-0010">Activator</keyword>
<dbReference type="InterPro" id="IPR001965">
    <property type="entry name" value="Znf_PHD"/>
</dbReference>
<dbReference type="SMART" id="SM00291">
    <property type="entry name" value="ZnF_ZZ"/>
    <property type="match status" value="2"/>
</dbReference>
<evidence type="ECO:0000256" key="2">
    <source>
        <dbReference type="ARBA" id="ARBA00013184"/>
    </source>
</evidence>
<dbReference type="InterPro" id="IPR019787">
    <property type="entry name" value="Znf_PHD-finger"/>
</dbReference>
<feature type="domain" description="CBP/p300-type HAT" evidence="20">
    <location>
        <begin position="1154"/>
        <end position="1587"/>
    </location>
</feature>
<feature type="region of interest" description="Disordered" evidence="16">
    <location>
        <begin position="537"/>
        <end position="580"/>
    </location>
</feature>
<dbReference type="InterPro" id="IPR000157">
    <property type="entry name" value="TIR_dom"/>
</dbReference>
<dbReference type="InterPro" id="IPR013178">
    <property type="entry name" value="Histone_AcTrfase_Rtt109/CBP"/>
</dbReference>
<evidence type="ECO:0000259" key="20">
    <source>
        <dbReference type="PROSITE" id="PS51727"/>
    </source>
</evidence>
<dbReference type="SMART" id="SM00255">
    <property type="entry name" value="TIR"/>
    <property type="match status" value="1"/>
</dbReference>
<dbReference type="Gene3D" id="3.40.50.10140">
    <property type="entry name" value="Toll/interleukin-1 receptor homology (TIR) domain"/>
    <property type="match status" value="1"/>
</dbReference>
<dbReference type="InterPro" id="IPR035897">
    <property type="entry name" value="Toll_tir_struct_dom_sf"/>
</dbReference>
<dbReference type="Pfam" id="PF08214">
    <property type="entry name" value="HAT_KAT11"/>
    <property type="match status" value="1"/>
</dbReference>
<dbReference type="PROSITE" id="PS50104">
    <property type="entry name" value="TIR"/>
    <property type="match status" value="1"/>
</dbReference>
<sequence length="1741" mass="199159">MHIFKKENPFINATSFLVVKHFEELFVQTKYKEAAELAAESPRGILRTPDTIAKFRNVHVQAGQNHPLLQYFATLLTKGKLNAFESLELSSLVVNQGKKNLLENWLADDKLECSEELGDLVKTVDNDLALKIYTKARTTPKVIDANAERKEFGKIPIYSKQDAPPQHQVFINFRGEQLRQNFVSHLVEALRRNAINVFIDNQELRGEDISILLKRIEDSRIAIVVFSSRYTESRWCLREAVKIKDCVEQGMLKVLPIFYKVTTTSVKQLKGEFGDHFRDREWEYRFDKPRIDRWKEALAFLSGKLGLTFDEKRSIASSLVSPRILFPVDKAEEGEISIDMEEDMDLTEDDFRNVSGQFSGEASIVEVRDAVNVSVDTVKVDVSSKSGVKRPRTISLEQQPSVHVTYKHLTRNSKQKLESLLQQWSEWEAEQNSLSEDQEQVLESGDETYFPALRVGLQKTSSSYWFDYQTGHSSSKKSVPVESSTTPLYNRGFTIGLDSSGGSNNLEGGLEIIDDPPRCFNCGAYSHSIRECPKPFDRSAVSNARRQHKSKRNQTPGSRLPSRYYQSPQGGKYDGLKPGSLDAETRKLLGLKELDPPPWLHRMREIGYPPGYLGVEDNDDLSAITIFGEEETKEEEEGKTEEGEILEKASPREPRKIMTVGFPGINAPIPENADSWLWEQRNNTGHTYYHDHLRPQNYTYEMGPPGIQLSSSFPPREHSLMAPPRKRPLDLMPDFLDESGDFDEFNQRLNNLPAESNVTSEEDAQFRRSRSKKSQSNVNRRNGMSRELDNGYYPSKRRQKEASLKLNNCSPLNGLSPIPPLEPYPSPESISSAAEKKCLIPVPSFEEVTANARRRLNTSPMPVSREAASNTNSGSDITKEDVKNNSPLDSKDVQVPSTTKDKKSEKPKIIKVYSFADLITTTNRRNIQTKERSLNHEKKLGIGVDIVEPIKCNEVTKCEVNAATMSLQKRNKRGVSLVERFTEEEIKLHIMSLKKPSIQSATREMCDHKEEEEDEEPCQLCVNGRLLYPPPPLYCSLCNRHIDDESFYYTPGEEELTDAKHQICSPCHTKCKTKFTLCGIFIDKNKMLKRNNVDNGDTEEWVQCESCEKWQHQICGLYNKHKDQDKTADYFCPQCLLKELKSINNMRLDDNTDSSGAKDLPETILSYFLEQRLFKRLKEERHQTAKATGKSIHDVSEPEGLTLRVVFSADKTLTVNKQFANSLHRENFPSEFPYRSKVILLFQKVDGVDICIFALFVQEFGSECSQPNQRSTYIVYLDSVKYFRPERVTFGGEALRTFVYHEILIGYLEYCKLRGFTTSYIWACPPKKGQDYIMYSHPKTQQTPQTKKLRQWYMSLLQKAAERRIVMNVTNLYDRFFVSTEEHMTAARLPYFEGSFWCTRAEILTQEIEKEGNNELQKKVKLLSRRNVKTMSYKTTAGVDVDDVKNVLVMEKLAKEVFPFKEDFMVVDLNYSCTRCSKAILSGLRWFCEKCKNLQLCESCYDAEQELPGEHIYKRNEKEKHQLSKVQVNGVLSSTTEDNDIIQENDMFESRQAFLDFSQKHNYNFHTLRHAKHSSMMILHHLHTSNKQHHSQNTSSLTCTACKKDVSTTIYFPCLLCPDYRACTGCYTKNTTLRHLHIFPTLPSANGAPPRTVMVLEILNAISHAFLCQATTTKSCSYPKCHEVKQIVADNKDSRAPLPRSQMPRTALQRQEGSLDQEGVKALTEDSDGLMCTLLRCSDSF</sequence>
<feature type="compositionally biased region" description="Polar residues" evidence="16">
    <location>
        <begin position="750"/>
        <end position="759"/>
    </location>
</feature>
<dbReference type="SUPFAM" id="SSF57850">
    <property type="entry name" value="RING/U-box"/>
    <property type="match status" value="2"/>
</dbReference>
<dbReference type="InterPro" id="IPR011011">
    <property type="entry name" value="Znf_FYVE_PHD"/>
</dbReference>
<evidence type="ECO:0000256" key="16">
    <source>
        <dbReference type="SAM" id="MobiDB-lite"/>
    </source>
</evidence>
<keyword evidence="13" id="KW-0012">Acyltransferase</keyword>
<dbReference type="GO" id="GO:0031490">
    <property type="term" value="F:chromatin DNA binding"/>
    <property type="evidence" value="ECO:0007669"/>
    <property type="project" value="TreeGrafter"/>
</dbReference>
<feature type="compositionally biased region" description="Polar residues" evidence="16">
    <location>
        <begin position="857"/>
        <end position="876"/>
    </location>
</feature>
<evidence type="ECO:0000259" key="18">
    <source>
        <dbReference type="PROSITE" id="PS50135"/>
    </source>
</evidence>
<dbReference type="CDD" id="cd02345">
    <property type="entry name" value="ZZ_dah"/>
    <property type="match status" value="1"/>
</dbReference>
<dbReference type="InterPro" id="IPR000197">
    <property type="entry name" value="Znf_TAZ"/>
</dbReference>
<dbReference type="InterPro" id="IPR013083">
    <property type="entry name" value="Znf_RING/FYVE/PHD"/>
</dbReference>
<dbReference type="Gene3D" id="1.25.40.30">
    <property type="match status" value="1"/>
</dbReference>
<dbReference type="PROSITE" id="PS51727">
    <property type="entry name" value="CBP_P300_HAT"/>
    <property type="match status" value="1"/>
</dbReference>
<evidence type="ECO:0000256" key="12">
    <source>
        <dbReference type="ARBA" id="ARBA00023242"/>
    </source>
</evidence>
<dbReference type="PROSITE" id="PS01357">
    <property type="entry name" value="ZF_ZZ_1"/>
    <property type="match status" value="1"/>
</dbReference>
<dbReference type="PROSITE" id="PS50135">
    <property type="entry name" value="ZF_ZZ_2"/>
    <property type="match status" value="2"/>
</dbReference>
<dbReference type="Pfam" id="PF13838">
    <property type="entry name" value="Clathrin_H_link"/>
    <property type="match status" value="1"/>
</dbReference>
<dbReference type="InterPro" id="IPR031162">
    <property type="entry name" value="CBP_P300_HAT"/>
</dbReference>
<keyword evidence="6" id="KW-0862">Zinc</keyword>
<keyword evidence="3" id="KW-0808">Transferase</keyword>
<feature type="domain" description="TIR" evidence="17">
    <location>
        <begin position="165"/>
        <end position="344"/>
    </location>
</feature>
<dbReference type="InterPro" id="IPR001878">
    <property type="entry name" value="Znf_CCHC"/>
</dbReference>
<dbReference type="Pfam" id="PF00569">
    <property type="entry name" value="ZZ"/>
    <property type="match status" value="1"/>
</dbReference>
<dbReference type="SUPFAM" id="SSF48371">
    <property type="entry name" value="ARM repeat"/>
    <property type="match status" value="1"/>
</dbReference>
<evidence type="ECO:0000256" key="10">
    <source>
        <dbReference type="ARBA" id="ARBA00023159"/>
    </source>
</evidence>
<dbReference type="InterPro" id="IPR006568">
    <property type="entry name" value="PSP_pro-rich"/>
</dbReference>
<evidence type="ECO:0000259" key="17">
    <source>
        <dbReference type="PROSITE" id="PS50104"/>
    </source>
</evidence>
<evidence type="ECO:0000256" key="3">
    <source>
        <dbReference type="ARBA" id="ARBA00022679"/>
    </source>
</evidence>
<dbReference type="EMBL" id="LR999452">
    <property type="protein sequence ID" value="CAE5963240.1"/>
    <property type="molecule type" value="Genomic_DNA"/>
</dbReference>
<dbReference type="SMART" id="SM01250">
    <property type="entry name" value="KAT11"/>
    <property type="match status" value="1"/>
</dbReference>
<dbReference type="GO" id="GO:0005667">
    <property type="term" value="C:transcription regulator complex"/>
    <property type="evidence" value="ECO:0007669"/>
    <property type="project" value="TreeGrafter"/>
</dbReference>
<comment type="catalytic activity">
    <reaction evidence="14">
        <text>L-lysyl-[protein] + acetyl-CoA = N(6)-acetyl-L-lysyl-[protein] + CoA + H(+)</text>
        <dbReference type="Rhea" id="RHEA:45948"/>
        <dbReference type="Rhea" id="RHEA-COMP:9752"/>
        <dbReference type="Rhea" id="RHEA-COMP:10731"/>
        <dbReference type="ChEBI" id="CHEBI:15378"/>
        <dbReference type="ChEBI" id="CHEBI:29969"/>
        <dbReference type="ChEBI" id="CHEBI:57287"/>
        <dbReference type="ChEBI" id="CHEBI:57288"/>
        <dbReference type="ChEBI" id="CHEBI:61930"/>
        <dbReference type="EC" id="2.3.1.48"/>
    </reaction>
</comment>